<dbReference type="Gene3D" id="1.20.1560.10">
    <property type="entry name" value="ABC transporter type 1, transmembrane domain"/>
    <property type="match status" value="1"/>
</dbReference>
<keyword evidence="3" id="KW-0547">Nucleotide-binding</keyword>
<dbReference type="GO" id="GO:0005886">
    <property type="term" value="C:plasma membrane"/>
    <property type="evidence" value="ECO:0007669"/>
    <property type="project" value="UniProtKB-SubCell"/>
</dbReference>
<dbReference type="SUPFAM" id="SSF90123">
    <property type="entry name" value="ABC transporter transmembrane region"/>
    <property type="match status" value="1"/>
</dbReference>
<evidence type="ECO:0000256" key="8">
    <source>
        <dbReference type="SAM" id="Phobius"/>
    </source>
</evidence>
<dbReference type="SMART" id="SM00382">
    <property type="entry name" value="AAA"/>
    <property type="match status" value="1"/>
</dbReference>
<dbReference type="Pfam" id="PF00005">
    <property type="entry name" value="ABC_tran"/>
    <property type="match status" value="1"/>
</dbReference>
<accession>A0A1R1EMM2</accession>
<dbReference type="AlphaFoldDB" id="A0A1R1EMM2"/>
<dbReference type="RefSeq" id="WP_076171941.1">
    <property type="nucleotide sequence ID" value="NZ_MRTP01000005.1"/>
</dbReference>
<evidence type="ECO:0000256" key="5">
    <source>
        <dbReference type="ARBA" id="ARBA00022989"/>
    </source>
</evidence>
<feature type="domain" description="ABC transporter" evidence="9">
    <location>
        <begin position="387"/>
        <end position="620"/>
    </location>
</feature>
<evidence type="ECO:0000256" key="7">
    <source>
        <dbReference type="SAM" id="MobiDB-lite"/>
    </source>
</evidence>
<evidence type="ECO:0000256" key="4">
    <source>
        <dbReference type="ARBA" id="ARBA00022840"/>
    </source>
</evidence>
<keyword evidence="5 8" id="KW-1133">Transmembrane helix</keyword>
<dbReference type="InterPro" id="IPR036640">
    <property type="entry name" value="ABC1_TM_sf"/>
</dbReference>
<dbReference type="PANTHER" id="PTHR24221">
    <property type="entry name" value="ATP-BINDING CASSETTE SUB-FAMILY B"/>
    <property type="match status" value="1"/>
</dbReference>
<feature type="transmembrane region" description="Helical" evidence="8">
    <location>
        <begin position="39"/>
        <end position="65"/>
    </location>
</feature>
<evidence type="ECO:0000256" key="1">
    <source>
        <dbReference type="ARBA" id="ARBA00004651"/>
    </source>
</evidence>
<dbReference type="PANTHER" id="PTHR24221:SF614">
    <property type="entry name" value="GLUTATHIONE_L-CYSTEINE TRANSPORT SYSTEM ATP-BINDING_PERMEASE PROTEIN CYDC"/>
    <property type="match status" value="1"/>
</dbReference>
<dbReference type="CDD" id="cd18584">
    <property type="entry name" value="ABC_6TM_AarD_CydD"/>
    <property type="match status" value="1"/>
</dbReference>
<dbReference type="EMBL" id="MRTP01000005">
    <property type="protein sequence ID" value="OMF53019.1"/>
    <property type="molecule type" value="Genomic_DNA"/>
</dbReference>
<evidence type="ECO:0000259" key="9">
    <source>
        <dbReference type="PROSITE" id="PS50893"/>
    </source>
</evidence>
<evidence type="ECO:0000256" key="6">
    <source>
        <dbReference type="ARBA" id="ARBA00023136"/>
    </source>
</evidence>
<dbReference type="STRING" id="297318.BK138_19070"/>
<protein>
    <submittedName>
        <fullName evidence="11">Thiol reductant ABC exporter subunit CydD</fullName>
    </submittedName>
</protein>
<dbReference type="GO" id="GO:0034040">
    <property type="term" value="F:ATPase-coupled lipid transmembrane transporter activity"/>
    <property type="evidence" value="ECO:0007669"/>
    <property type="project" value="TreeGrafter"/>
</dbReference>
<sequence length="626" mass="67574">MDKQLLGYKGIKPVFAVMLLLTVLQGVSILMMAKGLAEAVSALFAGAPLSGQTGRISMFLGAFLLRHGLGLLQQKIGSAFADRTAADVRGRVLRKLFRLGPRFARTEGTGHLVTLALEGTEKFRKYLELILPRMAGMSIIPWLILAYVFFRDITSGVILLVSMPILIAFMILIGLAARKQAEKQMDTFRVLSNHFVDSLRGLETLKLLGQSREHGASVAKVSDRYRRATMRTLRVAFLSSFALDFFTMLSVAVVAVGLGLRLVNGQLELVTALTVLILAPEYFLPVRQVGTDFHATQDGKEAGAVMQSILDRPAEEPADSDGAPGPGVDWRWSPFSRLTLSGVTVQHQAEAYGSAPETDGAERGREAGADRPAEGCTDGSGQEQGQGQRPQSPQNPQSPRSLDGASFEVQGMPTIGIIGASGAGKSTLIDVLGGFLAPDAGEICLNGTPVGSLAGEAWRSQITYIPQNPYLFSCSLLDNIRFYSPEASREEALQAVEAAGLAGLVRSLPSGLDEPIGEGGRQLSGGQAQRVALARAFLSDRPIILLDEPTAHLDIETEYELKQTMLRLFRGKLVFLATHRLHWMPDMDRVLVMDHGRIVEEGTHSGLLGKGGAYDALIRSQMEGVR</sequence>
<feature type="transmembrane region" description="Helical" evidence="8">
    <location>
        <begin position="156"/>
        <end position="177"/>
    </location>
</feature>
<keyword evidence="4" id="KW-0067">ATP-binding</keyword>
<keyword evidence="12" id="KW-1185">Reference proteome</keyword>
<evidence type="ECO:0000313" key="11">
    <source>
        <dbReference type="EMBL" id="OMF53019.1"/>
    </source>
</evidence>
<name>A0A1R1EMM2_9BACL</name>
<feature type="region of interest" description="Disordered" evidence="7">
    <location>
        <begin position="351"/>
        <end position="406"/>
    </location>
</feature>
<evidence type="ECO:0000256" key="2">
    <source>
        <dbReference type="ARBA" id="ARBA00022692"/>
    </source>
</evidence>
<feature type="compositionally biased region" description="Low complexity" evidence="7">
    <location>
        <begin position="379"/>
        <end position="401"/>
    </location>
</feature>
<dbReference type="GO" id="GO:0016887">
    <property type="term" value="F:ATP hydrolysis activity"/>
    <property type="evidence" value="ECO:0007669"/>
    <property type="project" value="InterPro"/>
</dbReference>
<feature type="domain" description="ABC transmembrane type-1" evidence="10">
    <location>
        <begin position="16"/>
        <end position="298"/>
    </location>
</feature>
<gene>
    <name evidence="11" type="ORF">BK138_19070</name>
</gene>
<dbReference type="PROSITE" id="PS50929">
    <property type="entry name" value="ABC_TM1F"/>
    <property type="match status" value="1"/>
</dbReference>
<dbReference type="GO" id="GO:0140359">
    <property type="term" value="F:ABC-type transporter activity"/>
    <property type="evidence" value="ECO:0007669"/>
    <property type="project" value="InterPro"/>
</dbReference>
<dbReference type="GO" id="GO:0005524">
    <property type="term" value="F:ATP binding"/>
    <property type="evidence" value="ECO:0007669"/>
    <property type="project" value="UniProtKB-KW"/>
</dbReference>
<dbReference type="Pfam" id="PF00664">
    <property type="entry name" value="ABC_membrane"/>
    <property type="match status" value="1"/>
</dbReference>
<dbReference type="InterPro" id="IPR011527">
    <property type="entry name" value="ABC1_TM_dom"/>
</dbReference>
<dbReference type="SUPFAM" id="SSF52540">
    <property type="entry name" value="P-loop containing nucleoside triphosphate hydrolases"/>
    <property type="match status" value="1"/>
</dbReference>
<comment type="subcellular location">
    <subcellularLocation>
        <location evidence="1">Cell membrane</location>
        <topology evidence="1">Multi-pass membrane protein</topology>
    </subcellularLocation>
</comment>
<dbReference type="Gene3D" id="3.40.50.300">
    <property type="entry name" value="P-loop containing nucleotide triphosphate hydrolases"/>
    <property type="match status" value="1"/>
</dbReference>
<evidence type="ECO:0000313" key="12">
    <source>
        <dbReference type="Proteomes" id="UP000187172"/>
    </source>
</evidence>
<feature type="transmembrane region" description="Helical" evidence="8">
    <location>
        <begin position="130"/>
        <end position="150"/>
    </location>
</feature>
<dbReference type="InterPro" id="IPR003439">
    <property type="entry name" value="ABC_transporter-like_ATP-bd"/>
</dbReference>
<keyword evidence="2 8" id="KW-0812">Transmembrane</keyword>
<feature type="compositionally biased region" description="Basic and acidic residues" evidence="7">
    <location>
        <begin position="360"/>
        <end position="373"/>
    </location>
</feature>
<feature type="transmembrane region" description="Helical" evidence="8">
    <location>
        <begin position="235"/>
        <end position="260"/>
    </location>
</feature>
<evidence type="ECO:0000256" key="3">
    <source>
        <dbReference type="ARBA" id="ARBA00022741"/>
    </source>
</evidence>
<dbReference type="PROSITE" id="PS00211">
    <property type="entry name" value="ABC_TRANSPORTER_1"/>
    <property type="match status" value="1"/>
</dbReference>
<evidence type="ECO:0000259" key="10">
    <source>
        <dbReference type="PROSITE" id="PS50929"/>
    </source>
</evidence>
<proteinExistence type="predicted"/>
<feature type="transmembrane region" description="Helical" evidence="8">
    <location>
        <begin position="12"/>
        <end position="33"/>
    </location>
</feature>
<comment type="caution">
    <text evidence="11">The sequence shown here is derived from an EMBL/GenBank/DDBJ whole genome shotgun (WGS) entry which is preliminary data.</text>
</comment>
<dbReference type="InterPro" id="IPR003593">
    <property type="entry name" value="AAA+_ATPase"/>
</dbReference>
<dbReference type="Proteomes" id="UP000187172">
    <property type="component" value="Unassembled WGS sequence"/>
</dbReference>
<dbReference type="PROSITE" id="PS50893">
    <property type="entry name" value="ABC_TRANSPORTER_2"/>
    <property type="match status" value="1"/>
</dbReference>
<dbReference type="InterPro" id="IPR017871">
    <property type="entry name" value="ABC_transporter-like_CS"/>
</dbReference>
<organism evidence="11 12">
    <name type="scientific">Paenibacillus rhizosphaerae</name>
    <dbReference type="NCBI Taxonomy" id="297318"/>
    <lineage>
        <taxon>Bacteria</taxon>
        <taxon>Bacillati</taxon>
        <taxon>Bacillota</taxon>
        <taxon>Bacilli</taxon>
        <taxon>Bacillales</taxon>
        <taxon>Paenibacillaceae</taxon>
        <taxon>Paenibacillus</taxon>
    </lineage>
</organism>
<dbReference type="InterPro" id="IPR027417">
    <property type="entry name" value="P-loop_NTPase"/>
</dbReference>
<reference evidence="11 12" key="1">
    <citation type="submission" date="2016-11" db="EMBL/GenBank/DDBJ databases">
        <title>Paenibacillus species isolates.</title>
        <authorList>
            <person name="Beno S.M."/>
        </authorList>
    </citation>
    <scope>NUCLEOTIDE SEQUENCE [LARGE SCALE GENOMIC DNA]</scope>
    <source>
        <strain evidence="11 12">FSL R5-0378</strain>
    </source>
</reference>
<dbReference type="InterPro" id="IPR039421">
    <property type="entry name" value="Type_1_exporter"/>
</dbReference>
<keyword evidence="6 8" id="KW-0472">Membrane</keyword>